<accession>A0A0D2HIY6</accession>
<dbReference type="HOGENOM" id="CLU_026673_16_5_1"/>
<dbReference type="Gene3D" id="3.90.180.10">
    <property type="entry name" value="Medium-chain alcohol dehydrogenases, catalytic domain"/>
    <property type="match status" value="1"/>
</dbReference>
<dbReference type="PANTHER" id="PTHR45348">
    <property type="entry name" value="HYPOTHETICAL OXIDOREDUCTASE (EUROFUNG)"/>
    <property type="match status" value="1"/>
</dbReference>
<dbReference type="PANTHER" id="PTHR45348:SF2">
    <property type="entry name" value="ZINC-TYPE ALCOHOL DEHYDROGENASE-LIKE PROTEIN C2E1P3.01"/>
    <property type="match status" value="1"/>
</dbReference>
<organism evidence="4 5">
    <name type="scientific">Rhinocladiella mackenziei CBS 650.93</name>
    <dbReference type="NCBI Taxonomy" id="1442369"/>
    <lineage>
        <taxon>Eukaryota</taxon>
        <taxon>Fungi</taxon>
        <taxon>Dikarya</taxon>
        <taxon>Ascomycota</taxon>
        <taxon>Pezizomycotina</taxon>
        <taxon>Eurotiomycetes</taxon>
        <taxon>Chaetothyriomycetidae</taxon>
        <taxon>Chaetothyriales</taxon>
        <taxon>Herpotrichiellaceae</taxon>
        <taxon>Rhinocladiella</taxon>
    </lineage>
</organism>
<dbReference type="InterPro" id="IPR036291">
    <property type="entry name" value="NAD(P)-bd_dom_sf"/>
</dbReference>
<dbReference type="EMBL" id="KN847475">
    <property type="protein sequence ID" value="KIX10628.1"/>
    <property type="molecule type" value="Genomic_DNA"/>
</dbReference>
<evidence type="ECO:0000256" key="2">
    <source>
        <dbReference type="ARBA" id="ARBA00023002"/>
    </source>
</evidence>
<dbReference type="VEuPathDB" id="FungiDB:Z518_01712"/>
<dbReference type="AlphaFoldDB" id="A0A0D2HIY6"/>
<keyword evidence="5" id="KW-1185">Reference proteome</keyword>
<dbReference type="SUPFAM" id="SSF51735">
    <property type="entry name" value="NAD(P)-binding Rossmann-fold domains"/>
    <property type="match status" value="1"/>
</dbReference>
<dbReference type="InterPro" id="IPR020843">
    <property type="entry name" value="ER"/>
</dbReference>
<dbReference type="CDD" id="cd08249">
    <property type="entry name" value="enoyl_reductase_like"/>
    <property type="match status" value="1"/>
</dbReference>
<dbReference type="Gene3D" id="3.40.50.720">
    <property type="entry name" value="NAD(P)-binding Rossmann-like Domain"/>
    <property type="match status" value="1"/>
</dbReference>
<protein>
    <recommendedName>
        <fullName evidence="3">Enoyl reductase (ER) domain-containing protein</fullName>
    </recommendedName>
</protein>
<comment type="similarity">
    <text evidence="1">Belongs to the zinc-containing alcohol dehydrogenase family.</text>
</comment>
<dbReference type="SMART" id="SM00829">
    <property type="entry name" value="PKS_ER"/>
    <property type="match status" value="1"/>
</dbReference>
<keyword evidence="2" id="KW-0560">Oxidoreductase</keyword>
<evidence type="ECO:0000313" key="5">
    <source>
        <dbReference type="Proteomes" id="UP000053617"/>
    </source>
</evidence>
<dbReference type="Pfam" id="PF08240">
    <property type="entry name" value="ADH_N"/>
    <property type="match status" value="1"/>
</dbReference>
<reference evidence="4 5" key="1">
    <citation type="submission" date="2015-01" db="EMBL/GenBank/DDBJ databases">
        <title>The Genome Sequence of Rhinocladiella mackenzie CBS 650.93.</title>
        <authorList>
            <consortium name="The Broad Institute Genomics Platform"/>
            <person name="Cuomo C."/>
            <person name="de Hoog S."/>
            <person name="Gorbushina A."/>
            <person name="Stielow B."/>
            <person name="Teixiera M."/>
            <person name="Abouelleil A."/>
            <person name="Chapman S.B."/>
            <person name="Priest M."/>
            <person name="Young S.K."/>
            <person name="Wortman J."/>
            <person name="Nusbaum C."/>
            <person name="Birren B."/>
        </authorList>
    </citation>
    <scope>NUCLEOTIDE SEQUENCE [LARGE SCALE GENOMIC DNA]</scope>
    <source>
        <strain evidence="4 5">CBS 650.93</strain>
    </source>
</reference>
<dbReference type="GeneID" id="25289783"/>
<dbReference type="GO" id="GO:0016651">
    <property type="term" value="F:oxidoreductase activity, acting on NAD(P)H"/>
    <property type="evidence" value="ECO:0007669"/>
    <property type="project" value="InterPro"/>
</dbReference>
<sequence length="346" mass="36789">MKGVIFANVGAEPKVVDDLEKPSPGPDQLLVKSVWTAINPVDTFMAAYGLLVVDWPLVLAVDAGGIVVEAGEEAASKYGFKPGDEVFGCTRLGSKGYSAGQEYFLMDACVTMPKPKNISLIEAVTLGVASETACLGVFAGLNIPLPDPQNLPGPRDEWVIVLGGASSVGKCAIQLAKACGYKVAASCSTKSASIVKDFDAVPFDYKKPLEEQVKDVMDITSGQVSRVFDAVAADDPILPKELFKASQSTAKFFSTTNDWTGITDFEGGKSYLVRLGGIGRPEAKEFNELMGKYIPVIVGLIKEGKLLPAEYEVIGEGGFEDALKAYHHQRSGAGGSRKVVVKIQDE</sequence>
<dbReference type="OrthoDB" id="9992527at2759"/>
<dbReference type="SUPFAM" id="SSF50129">
    <property type="entry name" value="GroES-like"/>
    <property type="match status" value="1"/>
</dbReference>
<evidence type="ECO:0000256" key="1">
    <source>
        <dbReference type="ARBA" id="ARBA00008072"/>
    </source>
</evidence>
<feature type="domain" description="Enoyl reductase (ER)" evidence="3">
    <location>
        <begin position="10"/>
        <end position="341"/>
    </location>
</feature>
<dbReference type="STRING" id="1442369.A0A0D2HIY6"/>
<evidence type="ECO:0000313" key="4">
    <source>
        <dbReference type="EMBL" id="KIX10628.1"/>
    </source>
</evidence>
<dbReference type="Proteomes" id="UP000053617">
    <property type="component" value="Unassembled WGS sequence"/>
</dbReference>
<gene>
    <name evidence="4" type="ORF">Z518_01712</name>
</gene>
<dbReference type="InterPro" id="IPR013154">
    <property type="entry name" value="ADH-like_N"/>
</dbReference>
<name>A0A0D2HIY6_9EURO</name>
<dbReference type="InterPro" id="IPR011032">
    <property type="entry name" value="GroES-like_sf"/>
</dbReference>
<dbReference type="InterPro" id="IPR047122">
    <property type="entry name" value="Trans-enoyl_RdTase-like"/>
</dbReference>
<dbReference type="RefSeq" id="XP_013277764.1">
    <property type="nucleotide sequence ID" value="XM_013422310.1"/>
</dbReference>
<proteinExistence type="inferred from homology"/>
<evidence type="ECO:0000259" key="3">
    <source>
        <dbReference type="SMART" id="SM00829"/>
    </source>
</evidence>